<dbReference type="InterPro" id="IPR013325">
    <property type="entry name" value="RNA_pol_sigma_r2"/>
</dbReference>
<accession>A0A2N3YJF2</accession>
<keyword evidence="3" id="KW-0238">DNA-binding</keyword>
<dbReference type="SUPFAM" id="SSF88659">
    <property type="entry name" value="Sigma3 and sigma4 domains of RNA polymerase sigma factors"/>
    <property type="match status" value="2"/>
</dbReference>
<dbReference type="AlphaFoldDB" id="A0A2N3YJF2"/>
<evidence type="ECO:0000259" key="6">
    <source>
        <dbReference type="Pfam" id="PF04545"/>
    </source>
</evidence>
<evidence type="ECO:0000256" key="4">
    <source>
        <dbReference type="ARBA" id="ARBA00023163"/>
    </source>
</evidence>
<dbReference type="OrthoDB" id="9804285at2"/>
<dbReference type="InterPro" id="IPR014284">
    <property type="entry name" value="RNA_pol_sigma-70_dom"/>
</dbReference>
<dbReference type="InterPro" id="IPR007627">
    <property type="entry name" value="RNA_pol_sigma70_r2"/>
</dbReference>
<dbReference type="SUPFAM" id="SSF88946">
    <property type="entry name" value="Sigma2 domain of RNA polymerase sigma factors"/>
    <property type="match status" value="1"/>
</dbReference>
<dbReference type="NCBIfam" id="TIGR02937">
    <property type="entry name" value="sigma70-ECF"/>
    <property type="match status" value="1"/>
</dbReference>
<dbReference type="GO" id="GO:0016987">
    <property type="term" value="F:sigma factor activity"/>
    <property type="evidence" value="ECO:0007669"/>
    <property type="project" value="UniProtKB-KW"/>
</dbReference>
<dbReference type="Pfam" id="PF04545">
    <property type="entry name" value="Sigma70_r4"/>
    <property type="match status" value="1"/>
</dbReference>
<dbReference type="Pfam" id="PF04542">
    <property type="entry name" value="Sigma70_r2"/>
    <property type="match status" value="1"/>
</dbReference>
<dbReference type="PRINTS" id="PR00046">
    <property type="entry name" value="SIGMA70FCT"/>
</dbReference>
<dbReference type="InterPro" id="IPR007630">
    <property type="entry name" value="RNA_pol_sigma70_r4"/>
</dbReference>
<dbReference type="GO" id="GO:0006352">
    <property type="term" value="P:DNA-templated transcription initiation"/>
    <property type="evidence" value="ECO:0007669"/>
    <property type="project" value="InterPro"/>
</dbReference>
<gene>
    <name evidence="7" type="ORF">ATL31_1816</name>
</gene>
<organism evidence="7 8">
    <name type="scientific">Phycicoccus duodecadis</name>
    <dbReference type="NCBI Taxonomy" id="173053"/>
    <lineage>
        <taxon>Bacteria</taxon>
        <taxon>Bacillati</taxon>
        <taxon>Actinomycetota</taxon>
        <taxon>Actinomycetes</taxon>
        <taxon>Micrococcales</taxon>
        <taxon>Intrasporangiaceae</taxon>
        <taxon>Phycicoccus</taxon>
    </lineage>
</organism>
<sequence length="262" mass="27896">MSVIPSSLPSAWAVGDTDVETLLSELDATADPAERASLTEAVVRATLPLADSLASRYVGRGIDSEDLVQVARTALVVAVGRYRPGAGRGFAAFAVPTIRGELKRHFRDAGWVVRPPRGLQELRAQVVRAEEDLRHVHGRDATAAEVAALVGCTAKDVDDARGCASAFAPGSLDAPTAFGGTTGDLLADPWNLADSIELRSAVRAEIARLTPRERLILRLRFVEERTQSEIGEAVGVSQMQVSRLLSGVLRRLRDGLDPATAA</sequence>
<protein>
    <submittedName>
        <fullName evidence="7">RNA polymerase sigma-B factor</fullName>
    </submittedName>
</protein>
<evidence type="ECO:0000259" key="5">
    <source>
        <dbReference type="Pfam" id="PF04542"/>
    </source>
</evidence>
<dbReference type="InterPro" id="IPR013324">
    <property type="entry name" value="RNA_pol_sigma_r3/r4-like"/>
</dbReference>
<comment type="caution">
    <text evidence="7">The sequence shown here is derived from an EMBL/GenBank/DDBJ whole genome shotgun (WGS) entry which is preliminary data.</text>
</comment>
<dbReference type="RefSeq" id="WP_158239819.1">
    <property type="nucleotide sequence ID" value="NZ_PJNE01000001.1"/>
</dbReference>
<dbReference type="InterPro" id="IPR000943">
    <property type="entry name" value="RNA_pol_sigma70"/>
</dbReference>
<evidence type="ECO:0000256" key="3">
    <source>
        <dbReference type="ARBA" id="ARBA00023125"/>
    </source>
</evidence>
<dbReference type="Gene3D" id="1.20.120.1810">
    <property type="match status" value="1"/>
</dbReference>
<reference evidence="7 8" key="1">
    <citation type="submission" date="2017-12" db="EMBL/GenBank/DDBJ databases">
        <title>Sequencing the genomes of 1000 Actinobacteria strains.</title>
        <authorList>
            <person name="Klenk H.-P."/>
        </authorList>
    </citation>
    <scope>NUCLEOTIDE SEQUENCE [LARGE SCALE GENOMIC DNA]</scope>
    <source>
        <strain evidence="7 8">DSM 12806</strain>
    </source>
</reference>
<dbReference type="CDD" id="cd06171">
    <property type="entry name" value="Sigma70_r4"/>
    <property type="match status" value="1"/>
</dbReference>
<keyword evidence="4" id="KW-0804">Transcription</keyword>
<dbReference type="GO" id="GO:0003677">
    <property type="term" value="F:DNA binding"/>
    <property type="evidence" value="ECO:0007669"/>
    <property type="project" value="UniProtKB-KW"/>
</dbReference>
<feature type="domain" description="RNA polymerase sigma-70 region 4" evidence="6">
    <location>
        <begin position="206"/>
        <end position="253"/>
    </location>
</feature>
<keyword evidence="2" id="KW-0731">Sigma factor</keyword>
<dbReference type="PANTHER" id="PTHR30385">
    <property type="entry name" value="SIGMA FACTOR F FLAGELLAR"/>
    <property type="match status" value="1"/>
</dbReference>
<evidence type="ECO:0000313" key="8">
    <source>
        <dbReference type="Proteomes" id="UP000233781"/>
    </source>
</evidence>
<evidence type="ECO:0000256" key="2">
    <source>
        <dbReference type="ARBA" id="ARBA00023082"/>
    </source>
</evidence>
<dbReference type="Gene3D" id="1.20.140.160">
    <property type="match status" value="1"/>
</dbReference>
<proteinExistence type="predicted"/>
<keyword evidence="1" id="KW-0805">Transcription regulation</keyword>
<evidence type="ECO:0000313" key="7">
    <source>
        <dbReference type="EMBL" id="PKW26987.1"/>
    </source>
</evidence>
<name>A0A2N3YJF2_9MICO</name>
<evidence type="ECO:0000256" key="1">
    <source>
        <dbReference type="ARBA" id="ARBA00023015"/>
    </source>
</evidence>
<keyword evidence="8" id="KW-1185">Reference proteome</keyword>
<dbReference type="PANTHER" id="PTHR30385:SF4">
    <property type="entry name" value="RNA POLYMERASE SIGMA-E FACTOR"/>
    <property type="match status" value="1"/>
</dbReference>
<dbReference type="EMBL" id="PJNE01000001">
    <property type="protein sequence ID" value="PKW26987.1"/>
    <property type="molecule type" value="Genomic_DNA"/>
</dbReference>
<dbReference type="Proteomes" id="UP000233781">
    <property type="component" value="Unassembled WGS sequence"/>
</dbReference>
<feature type="domain" description="RNA polymerase sigma-70 region 2" evidence="5">
    <location>
        <begin position="43"/>
        <end position="111"/>
    </location>
</feature>